<dbReference type="AlphaFoldDB" id="A0A1Q4V873"/>
<dbReference type="SUPFAM" id="SSF54897">
    <property type="entry name" value="Protease propeptides/inhibitors"/>
    <property type="match status" value="1"/>
</dbReference>
<dbReference type="Gene3D" id="3.30.70.80">
    <property type="entry name" value="Peptidase S8 propeptide/proteinase inhibitor I9"/>
    <property type="match status" value="1"/>
</dbReference>
<dbReference type="InterPro" id="IPR050131">
    <property type="entry name" value="Peptidase_S8_subtilisin-like"/>
</dbReference>
<proteinExistence type="inferred from homology"/>
<keyword evidence="2 6" id="KW-0645">Protease</keyword>
<dbReference type="InterPro" id="IPR010259">
    <property type="entry name" value="S8pro/Inhibitor_I9"/>
</dbReference>
<dbReference type="Gene3D" id="3.40.50.200">
    <property type="entry name" value="Peptidase S8/S53 domain"/>
    <property type="match status" value="1"/>
</dbReference>
<evidence type="ECO:0000256" key="1">
    <source>
        <dbReference type="ARBA" id="ARBA00011073"/>
    </source>
</evidence>
<dbReference type="PROSITE" id="PS51892">
    <property type="entry name" value="SUBTILASE"/>
    <property type="match status" value="1"/>
</dbReference>
<reference evidence="10 11" key="1">
    <citation type="submission" date="2015-06" db="EMBL/GenBank/DDBJ databases">
        <title>Cloning and characterization of the uncialamcin biosynthetic gene cluster.</title>
        <authorList>
            <person name="Yan X."/>
            <person name="Huang T."/>
            <person name="Ge H."/>
            <person name="Shen B."/>
        </authorList>
    </citation>
    <scope>NUCLEOTIDE SEQUENCE [LARGE SCALE GENOMIC DNA]</scope>
    <source>
        <strain evidence="10 11">DCA2648</strain>
    </source>
</reference>
<dbReference type="GO" id="GO:0005615">
    <property type="term" value="C:extracellular space"/>
    <property type="evidence" value="ECO:0007669"/>
    <property type="project" value="TreeGrafter"/>
</dbReference>
<dbReference type="EMBL" id="LFBV01000003">
    <property type="protein sequence ID" value="OKH94043.1"/>
    <property type="molecule type" value="Genomic_DNA"/>
</dbReference>
<dbReference type="Pfam" id="PF00082">
    <property type="entry name" value="Peptidase_S8"/>
    <property type="match status" value="1"/>
</dbReference>
<feature type="domain" description="Peptidase S8/S53" evidence="8">
    <location>
        <begin position="145"/>
        <end position="371"/>
    </location>
</feature>
<evidence type="ECO:0000256" key="2">
    <source>
        <dbReference type="ARBA" id="ARBA00022670"/>
    </source>
</evidence>
<evidence type="ECO:0000313" key="11">
    <source>
        <dbReference type="Proteomes" id="UP000186455"/>
    </source>
</evidence>
<keyword evidence="11" id="KW-1185">Reference proteome</keyword>
<dbReference type="PROSITE" id="PS00138">
    <property type="entry name" value="SUBTILASE_SER"/>
    <property type="match status" value="1"/>
</dbReference>
<dbReference type="InterPro" id="IPR036852">
    <property type="entry name" value="Peptidase_S8/S53_dom_sf"/>
</dbReference>
<name>A0A1Q4V873_9ACTN</name>
<evidence type="ECO:0000313" key="10">
    <source>
        <dbReference type="EMBL" id="OKH94043.1"/>
    </source>
</evidence>
<keyword evidence="3 6" id="KW-0378">Hydrolase</keyword>
<dbReference type="InterPro" id="IPR023827">
    <property type="entry name" value="Peptidase_S8_Asp-AS"/>
</dbReference>
<dbReference type="InterPro" id="IPR000209">
    <property type="entry name" value="Peptidase_S8/S53_dom"/>
</dbReference>
<dbReference type="InterPro" id="IPR037045">
    <property type="entry name" value="S8pro/Inhibitor_I9_sf"/>
</dbReference>
<comment type="similarity">
    <text evidence="1 6 7">Belongs to the peptidase S8 family.</text>
</comment>
<gene>
    <name evidence="10" type="ORF">AB852_15415</name>
</gene>
<dbReference type="InterPro" id="IPR022398">
    <property type="entry name" value="Peptidase_S8_His-AS"/>
</dbReference>
<dbReference type="CDD" id="cd04077">
    <property type="entry name" value="Peptidases_S8_PCSK9_ProteinaseK_like"/>
    <property type="match status" value="1"/>
</dbReference>
<dbReference type="PROSITE" id="PS00137">
    <property type="entry name" value="SUBTILASE_HIS"/>
    <property type="match status" value="1"/>
</dbReference>
<dbReference type="GO" id="GO:0006508">
    <property type="term" value="P:proteolysis"/>
    <property type="evidence" value="ECO:0007669"/>
    <property type="project" value="UniProtKB-KW"/>
</dbReference>
<evidence type="ECO:0000256" key="7">
    <source>
        <dbReference type="RuleBase" id="RU003355"/>
    </source>
</evidence>
<evidence type="ECO:0000259" key="9">
    <source>
        <dbReference type="Pfam" id="PF05922"/>
    </source>
</evidence>
<dbReference type="PANTHER" id="PTHR43806:SF11">
    <property type="entry name" value="CEREVISIN-RELATED"/>
    <property type="match status" value="1"/>
</dbReference>
<dbReference type="GeneID" id="96796997"/>
<protein>
    <submittedName>
        <fullName evidence="10">Serine protease</fullName>
    </submittedName>
</protein>
<feature type="active site" description="Charge relay system" evidence="5 6">
    <location>
        <position position="154"/>
    </location>
</feature>
<dbReference type="InterPro" id="IPR034193">
    <property type="entry name" value="PCSK9_ProteinaseK-like"/>
</dbReference>
<dbReference type="Pfam" id="PF05922">
    <property type="entry name" value="Inhibitor_I9"/>
    <property type="match status" value="1"/>
</dbReference>
<feature type="active site" description="Charge relay system" evidence="5 6">
    <location>
        <position position="335"/>
    </location>
</feature>
<dbReference type="RefSeq" id="WP_073788517.1">
    <property type="nucleotide sequence ID" value="NZ_CP109290.1"/>
</dbReference>
<comment type="caution">
    <text evidence="10">The sequence shown here is derived from an EMBL/GenBank/DDBJ whole genome shotgun (WGS) entry which is preliminary data.</text>
</comment>
<evidence type="ECO:0000256" key="6">
    <source>
        <dbReference type="PROSITE-ProRule" id="PRU01240"/>
    </source>
</evidence>
<dbReference type="FunFam" id="3.40.50.200:FF:000014">
    <property type="entry name" value="Proteinase K"/>
    <property type="match status" value="1"/>
</dbReference>
<dbReference type="GO" id="GO:0004252">
    <property type="term" value="F:serine-type endopeptidase activity"/>
    <property type="evidence" value="ECO:0007669"/>
    <property type="project" value="UniProtKB-UniRule"/>
</dbReference>
<evidence type="ECO:0000256" key="4">
    <source>
        <dbReference type="ARBA" id="ARBA00022825"/>
    </source>
</evidence>
<dbReference type="STRING" id="1048205.AB852_15415"/>
<dbReference type="SUPFAM" id="SSF52743">
    <property type="entry name" value="Subtilisin-like"/>
    <property type="match status" value="1"/>
</dbReference>
<sequence>MRRTHLGVLTVGAIGLAVPLTLIPGVGSAAPVADPTPAVKVAEAPAGKEIKGRYIVTLKSGADPTGIAEKRSIDTAYVYDKVINGFAAELTPGQLKALRGDARVLAIEEDQIVTSTATQNNPSYGLDRIDQRSGRDNKYNYGSTGAGVTAYVIDSGIDATHPEFGGRARSAFDALGGNGRDCNGHGTHVAGTIGGSTYGVAKGVQLRGVRVLNCQNSGANSAIIAGFDWVRQNAVKPAVANASLGGGFSTALNNAATALARSGVHTTISAMNNNQDACNYSPASAQDALAIAASDSGDSKAGFSNYGRCTDLYAPGVNIVSARAGGGTTTMSGTSMAAPHVAGVAALYKAVNGDAPSTTVNNWIISNSTANAIRGNVSGTPNRLLFKSTL</sequence>
<dbReference type="InterPro" id="IPR015500">
    <property type="entry name" value="Peptidase_S8_subtilisin-rel"/>
</dbReference>
<feature type="active site" description="Charge relay system" evidence="5 6">
    <location>
        <position position="185"/>
    </location>
</feature>
<evidence type="ECO:0000256" key="3">
    <source>
        <dbReference type="ARBA" id="ARBA00022801"/>
    </source>
</evidence>
<dbReference type="PROSITE" id="PS00136">
    <property type="entry name" value="SUBTILASE_ASP"/>
    <property type="match status" value="1"/>
</dbReference>
<evidence type="ECO:0000259" key="8">
    <source>
        <dbReference type="Pfam" id="PF00082"/>
    </source>
</evidence>
<accession>A0A1Q4V873</accession>
<dbReference type="Proteomes" id="UP000186455">
    <property type="component" value="Unassembled WGS sequence"/>
</dbReference>
<feature type="domain" description="Inhibitor I9" evidence="9">
    <location>
        <begin position="72"/>
        <end position="114"/>
    </location>
</feature>
<keyword evidence="4 6" id="KW-0720">Serine protease</keyword>
<evidence type="ECO:0000256" key="5">
    <source>
        <dbReference type="PIRSR" id="PIRSR615500-1"/>
    </source>
</evidence>
<dbReference type="InterPro" id="IPR023828">
    <property type="entry name" value="Peptidase_S8_Ser-AS"/>
</dbReference>
<dbReference type="PANTHER" id="PTHR43806">
    <property type="entry name" value="PEPTIDASE S8"/>
    <property type="match status" value="1"/>
</dbReference>
<organism evidence="10 11">
    <name type="scientific">Streptomyces uncialis</name>
    <dbReference type="NCBI Taxonomy" id="1048205"/>
    <lineage>
        <taxon>Bacteria</taxon>
        <taxon>Bacillati</taxon>
        <taxon>Actinomycetota</taxon>
        <taxon>Actinomycetes</taxon>
        <taxon>Kitasatosporales</taxon>
        <taxon>Streptomycetaceae</taxon>
        <taxon>Streptomyces</taxon>
    </lineage>
</organism>
<dbReference type="PRINTS" id="PR00723">
    <property type="entry name" value="SUBTILISIN"/>
</dbReference>